<name>A0A8S1HRY4_9PELO</name>
<protein>
    <submittedName>
        <fullName evidence="1">Uncharacterized protein</fullName>
    </submittedName>
</protein>
<keyword evidence="2" id="KW-1185">Reference proteome</keyword>
<gene>
    <name evidence="1" type="ORF">CAUJ_LOCUS11739</name>
</gene>
<dbReference type="EMBL" id="CAJGYM010000061">
    <property type="protein sequence ID" value="CAD6195820.1"/>
    <property type="molecule type" value="Genomic_DNA"/>
</dbReference>
<accession>A0A8S1HRY4</accession>
<evidence type="ECO:0000313" key="2">
    <source>
        <dbReference type="Proteomes" id="UP000835052"/>
    </source>
</evidence>
<dbReference type="AlphaFoldDB" id="A0A8S1HRY4"/>
<dbReference type="Proteomes" id="UP000835052">
    <property type="component" value="Unassembled WGS sequence"/>
</dbReference>
<sequence length="84" mass="9951">MLLRLRIASGVWIFLLLFSFVHFSFCVKSKYDFDLYDDEPSVDAVMERFQIYCSKIHKRTPPGMTIRSAPSRLNIQLCKFISRR</sequence>
<proteinExistence type="predicted"/>
<evidence type="ECO:0000313" key="1">
    <source>
        <dbReference type="EMBL" id="CAD6195820.1"/>
    </source>
</evidence>
<reference evidence="1" key="1">
    <citation type="submission" date="2020-10" db="EMBL/GenBank/DDBJ databases">
        <authorList>
            <person name="Kikuchi T."/>
        </authorList>
    </citation>
    <scope>NUCLEOTIDE SEQUENCE</scope>
    <source>
        <strain evidence="1">NKZ352</strain>
    </source>
</reference>
<organism evidence="1 2">
    <name type="scientific">Caenorhabditis auriculariae</name>
    <dbReference type="NCBI Taxonomy" id="2777116"/>
    <lineage>
        <taxon>Eukaryota</taxon>
        <taxon>Metazoa</taxon>
        <taxon>Ecdysozoa</taxon>
        <taxon>Nematoda</taxon>
        <taxon>Chromadorea</taxon>
        <taxon>Rhabditida</taxon>
        <taxon>Rhabditina</taxon>
        <taxon>Rhabditomorpha</taxon>
        <taxon>Rhabditoidea</taxon>
        <taxon>Rhabditidae</taxon>
        <taxon>Peloderinae</taxon>
        <taxon>Caenorhabditis</taxon>
    </lineage>
</organism>
<comment type="caution">
    <text evidence="1">The sequence shown here is derived from an EMBL/GenBank/DDBJ whole genome shotgun (WGS) entry which is preliminary data.</text>
</comment>